<dbReference type="EMBL" id="HG739092">
    <property type="protein sequence ID" value="CDP02687.1"/>
    <property type="molecule type" value="Genomic_DNA"/>
</dbReference>
<gene>
    <name evidence="2" type="ORF">GSCOC_T00040154001</name>
</gene>
<dbReference type="Gramene" id="CDP02687">
    <property type="protein sequence ID" value="CDP02687"/>
    <property type="gene ID" value="GSCOC_T00040154001"/>
</dbReference>
<evidence type="ECO:0000313" key="3">
    <source>
        <dbReference type="Proteomes" id="UP000295252"/>
    </source>
</evidence>
<evidence type="ECO:0000313" key="2">
    <source>
        <dbReference type="EMBL" id="CDP02687.1"/>
    </source>
</evidence>
<feature type="compositionally biased region" description="Basic residues" evidence="1">
    <location>
        <begin position="57"/>
        <end position="68"/>
    </location>
</feature>
<name>A0A068U347_COFCA</name>
<evidence type="ECO:0000256" key="1">
    <source>
        <dbReference type="SAM" id="MobiDB-lite"/>
    </source>
</evidence>
<organism evidence="2 3">
    <name type="scientific">Coffea canephora</name>
    <name type="common">Robusta coffee</name>
    <dbReference type="NCBI Taxonomy" id="49390"/>
    <lineage>
        <taxon>Eukaryota</taxon>
        <taxon>Viridiplantae</taxon>
        <taxon>Streptophyta</taxon>
        <taxon>Embryophyta</taxon>
        <taxon>Tracheophyta</taxon>
        <taxon>Spermatophyta</taxon>
        <taxon>Magnoliopsida</taxon>
        <taxon>eudicotyledons</taxon>
        <taxon>Gunneridae</taxon>
        <taxon>Pentapetalae</taxon>
        <taxon>asterids</taxon>
        <taxon>lamiids</taxon>
        <taxon>Gentianales</taxon>
        <taxon>Rubiaceae</taxon>
        <taxon>Ixoroideae</taxon>
        <taxon>Gardenieae complex</taxon>
        <taxon>Bertiereae - Coffeeae clade</taxon>
        <taxon>Coffeeae</taxon>
        <taxon>Coffea</taxon>
    </lineage>
</organism>
<feature type="region of interest" description="Disordered" evidence="1">
    <location>
        <begin position="49"/>
        <end position="68"/>
    </location>
</feature>
<keyword evidence="3" id="KW-1185">Reference proteome</keyword>
<sequence>MSNKSSNNYSIILRCTFLSQPRHRQLLSIYQVQMRENYLKSTNNNAPGLVDILNPSTKKKKKGWSMGL</sequence>
<accession>A0A068U347</accession>
<dbReference type="AlphaFoldDB" id="A0A068U347"/>
<proteinExistence type="predicted"/>
<dbReference type="InParanoid" id="A0A068U347"/>
<dbReference type="Proteomes" id="UP000295252">
    <property type="component" value="Chromosome IX"/>
</dbReference>
<reference evidence="3" key="1">
    <citation type="journal article" date="2014" name="Science">
        <title>The coffee genome provides insight into the convergent evolution of caffeine biosynthesis.</title>
        <authorList>
            <person name="Denoeud F."/>
            <person name="Carretero-Paulet L."/>
            <person name="Dereeper A."/>
            <person name="Droc G."/>
            <person name="Guyot R."/>
            <person name="Pietrella M."/>
            <person name="Zheng C."/>
            <person name="Alberti A."/>
            <person name="Anthony F."/>
            <person name="Aprea G."/>
            <person name="Aury J.M."/>
            <person name="Bento P."/>
            <person name="Bernard M."/>
            <person name="Bocs S."/>
            <person name="Campa C."/>
            <person name="Cenci A."/>
            <person name="Combes M.C."/>
            <person name="Crouzillat D."/>
            <person name="Da Silva C."/>
            <person name="Daddiego L."/>
            <person name="De Bellis F."/>
            <person name="Dussert S."/>
            <person name="Garsmeur O."/>
            <person name="Gayraud T."/>
            <person name="Guignon V."/>
            <person name="Jahn K."/>
            <person name="Jamilloux V."/>
            <person name="Joet T."/>
            <person name="Labadie K."/>
            <person name="Lan T."/>
            <person name="Leclercq J."/>
            <person name="Lepelley M."/>
            <person name="Leroy T."/>
            <person name="Li L.T."/>
            <person name="Librado P."/>
            <person name="Lopez L."/>
            <person name="Munoz A."/>
            <person name="Noel B."/>
            <person name="Pallavicini A."/>
            <person name="Perrotta G."/>
            <person name="Poncet V."/>
            <person name="Pot D."/>
            <person name="Priyono X."/>
            <person name="Rigoreau M."/>
            <person name="Rouard M."/>
            <person name="Rozas J."/>
            <person name="Tranchant-Dubreuil C."/>
            <person name="VanBuren R."/>
            <person name="Zhang Q."/>
            <person name="Andrade A.C."/>
            <person name="Argout X."/>
            <person name="Bertrand B."/>
            <person name="de Kochko A."/>
            <person name="Graziosi G."/>
            <person name="Henry R.J."/>
            <person name="Jayarama X."/>
            <person name="Ming R."/>
            <person name="Nagai C."/>
            <person name="Rounsley S."/>
            <person name="Sankoff D."/>
            <person name="Giuliano G."/>
            <person name="Albert V.A."/>
            <person name="Wincker P."/>
            <person name="Lashermes P."/>
        </authorList>
    </citation>
    <scope>NUCLEOTIDE SEQUENCE [LARGE SCALE GENOMIC DNA]</scope>
    <source>
        <strain evidence="3">cv. DH200-94</strain>
    </source>
</reference>
<protein>
    <submittedName>
        <fullName evidence="2">Uncharacterized protein</fullName>
    </submittedName>
</protein>